<dbReference type="EnsemblMetazoa" id="SCAU005226-RA">
    <property type="protein sequence ID" value="SCAU005226-PA"/>
    <property type="gene ID" value="SCAU005226"/>
</dbReference>
<dbReference type="PROSITE" id="PS50157">
    <property type="entry name" value="ZINC_FINGER_C2H2_2"/>
    <property type="match status" value="2"/>
</dbReference>
<keyword evidence="1" id="KW-0479">Metal-binding</keyword>
<dbReference type="GO" id="GO:0008270">
    <property type="term" value="F:zinc ion binding"/>
    <property type="evidence" value="ECO:0007669"/>
    <property type="project" value="UniProtKB-KW"/>
</dbReference>
<evidence type="ECO:0000313" key="4">
    <source>
        <dbReference type="EnsemblMetazoa" id="SCAU005226-PA"/>
    </source>
</evidence>
<keyword evidence="1" id="KW-0862">Zinc</keyword>
<keyword evidence="5" id="KW-1185">Reference proteome</keyword>
<organism evidence="4 5">
    <name type="scientific">Stomoxys calcitrans</name>
    <name type="common">Stable fly</name>
    <name type="synonym">Conops calcitrans</name>
    <dbReference type="NCBI Taxonomy" id="35570"/>
    <lineage>
        <taxon>Eukaryota</taxon>
        <taxon>Metazoa</taxon>
        <taxon>Ecdysozoa</taxon>
        <taxon>Arthropoda</taxon>
        <taxon>Hexapoda</taxon>
        <taxon>Insecta</taxon>
        <taxon>Pterygota</taxon>
        <taxon>Neoptera</taxon>
        <taxon>Endopterygota</taxon>
        <taxon>Diptera</taxon>
        <taxon>Brachycera</taxon>
        <taxon>Muscomorpha</taxon>
        <taxon>Muscoidea</taxon>
        <taxon>Muscidae</taxon>
        <taxon>Stomoxys</taxon>
    </lineage>
</organism>
<keyword evidence="1" id="KW-0863">Zinc-finger</keyword>
<feature type="domain" description="C2H2-type" evidence="3">
    <location>
        <begin position="269"/>
        <end position="292"/>
    </location>
</feature>
<name>A0A1I8P6G8_STOCA</name>
<feature type="domain" description="C2H2-type" evidence="3">
    <location>
        <begin position="241"/>
        <end position="268"/>
    </location>
</feature>
<proteinExistence type="predicted"/>
<dbReference type="AlphaFoldDB" id="A0A1I8P6G8"/>
<evidence type="ECO:0000313" key="5">
    <source>
        <dbReference type="Proteomes" id="UP000095300"/>
    </source>
</evidence>
<accession>A0A1I8P6G8</accession>
<dbReference type="PROSITE" id="PS00028">
    <property type="entry name" value="ZINC_FINGER_C2H2_1"/>
    <property type="match status" value="2"/>
</dbReference>
<evidence type="ECO:0000256" key="2">
    <source>
        <dbReference type="SAM" id="MobiDB-lite"/>
    </source>
</evidence>
<dbReference type="SUPFAM" id="SSF57667">
    <property type="entry name" value="beta-beta-alpha zinc fingers"/>
    <property type="match status" value="1"/>
</dbReference>
<feature type="region of interest" description="Disordered" evidence="2">
    <location>
        <begin position="90"/>
        <end position="152"/>
    </location>
</feature>
<reference evidence="4" key="1">
    <citation type="submission" date="2020-05" db="UniProtKB">
        <authorList>
            <consortium name="EnsemblMetazoa"/>
        </authorList>
    </citation>
    <scope>IDENTIFICATION</scope>
    <source>
        <strain evidence="4">USDA</strain>
    </source>
</reference>
<feature type="region of interest" description="Disordered" evidence="2">
    <location>
        <begin position="59"/>
        <end position="78"/>
    </location>
</feature>
<dbReference type="OrthoDB" id="7950901at2759"/>
<sequence>MRILRSQYLQLQKNANNTTKTTSYHQTQITSRPVPCTRSQKIYDLRSRDHGGKILSRLNNDKINKNSTASARGSLRQALVRTESVRNVTYRHYSSDSESSSSSSTTDSSKTSSSSTSESSSTNSTSTSKTVISKTNSSGYETLNHSRQHDINRRQNQVSLVGNAKANGMQPTYVKSMVEQYNHMRIRFLNVPRKVGKINVTVEFKDMGPKWLSALYHQYENDLWAKEPREKSRTGKNRWYFTCKLCQRSLCSFPSLKSHINSHLELYPYVCKFCAKSYTNRSSIVTHLKSKHEIYANFQLFLGQ</sequence>
<dbReference type="Gene3D" id="3.30.160.60">
    <property type="entry name" value="Classic Zinc Finger"/>
    <property type="match status" value="1"/>
</dbReference>
<dbReference type="InterPro" id="IPR013087">
    <property type="entry name" value="Znf_C2H2_type"/>
</dbReference>
<protein>
    <recommendedName>
        <fullName evidence="3">C2H2-type domain-containing protein</fullName>
    </recommendedName>
</protein>
<dbReference type="Proteomes" id="UP000095300">
    <property type="component" value="Unassembled WGS sequence"/>
</dbReference>
<gene>
    <name evidence="4" type="primary">106086338</name>
</gene>
<dbReference type="SMART" id="SM00355">
    <property type="entry name" value="ZnF_C2H2"/>
    <property type="match status" value="2"/>
</dbReference>
<dbReference type="InterPro" id="IPR036236">
    <property type="entry name" value="Znf_C2H2_sf"/>
</dbReference>
<dbReference type="KEGG" id="scac:106086338"/>
<evidence type="ECO:0000256" key="1">
    <source>
        <dbReference type="PROSITE-ProRule" id="PRU00042"/>
    </source>
</evidence>
<dbReference type="VEuPathDB" id="VectorBase:SCAU005226"/>
<evidence type="ECO:0000259" key="3">
    <source>
        <dbReference type="PROSITE" id="PS50157"/>
    </source>
</evidence>
<feature type="compositionally biased region" description="Low complexity" evidence="2">
    <location>
        <begin position="96"/>
        <end position="138"/>
    </location>
</feature>